<feature type="domain" description="ABC transporter" evidence="3">
    <location>
        <begin position="2"/>
        <end position="231"/>
    </location>
</feature>
<dbReference type="GO" id="GO:0005524">
    <property type="term" value="F:ATP binding"/>
    <property type="evidence" value="ECO:0007669"/>
    <property type="project" value="UniProtKB-KW"/>
</dbReference>
<dbReference type="EMBL" id="DWZJ01000089">
    <property type="protein sequence ID" value="HJB14008.1"/>
    <property type="molecule type" value="Genomic_DNA"/>
</dbReference>
<proteinExistence type="predicted"/>
<comment type="caution">
    <text evidence="4">The sequence shown here is derived from an EMBL/GenBank/DDBJ whole genome shotgun (WGS) entry which is preliminary data.</text>
</comment>
<dbReference type="PANTHER" id="PTHR43514:SF1">
    <property type="entry name" value="SULFATE_THIOSULFATE IMPORT ATP-BINDING PROTEIN CYSA"/>
    <property type="match status" value="1"/>
</dbReference>
<protein>
    <submittedName>
        <fullName evidence="4">ATP-binding cassette domain-containing protein</fullName>
    </submittedName>
</protein>
<dbReference type="Proteomes" id="UP000823824">
    <property type="component" value="Unassembled WGS sequence"/>
</dbReference>
<evidence type="ECO:0000256" key="1">
    <source>
        <dbReference type="ARBA" id="ARBA00022741"/>
    </source>
</evidence>
<dbReference type="InterPro" id="IPR003593">
    <property type="entry name" value="AAA+_ATPase"/>
</dbReference>
<dbReference type="SMART" id="SM00382">
    <property type="entry name" value="AAA"/>
    <property type="match status" value="1"/>
</dbReference>
<dbReference type="InterPro" id="IPR003439">
    <property type="entry name" value="ABC_transporter-like_ATP-bd"/>
</dbReference>
<evidence type="ECO:0000313" key="4">
    <source>
        <dbReference type="EMBL" id="HJB14008.1"/>
    </source>
</evidence>
<sequence>MALSVDIQKQLGDFRLEVRFEAGDETLALLGASGCGKSVTLKCIAGILTPDEGHIELDGVTLYDSAARIDLPPQRRRVGYLFQQYALFPNMTVRQNIAAAVRDKSRRQTEVAEKLRQFQLEAVADQKPGQLSGGQQQRCALARILASEPKAILLDEPFSALDSYLEYQLELELADTLGGFPGTVLWVSHDRGEVFRNCRRVCVMDRGRSQPVTTLEELFRSPGTEAAARLSGCKNYADARPTGDAVSLPDWGLTLSCGRPVPEGVRRIGIRAHHVRPAAPDGENCFACTVERVVEDVFSTIVLLRPEGAAPEAPLLRMELDKDVWQAVPDKARLTVSVPPEAILLLGS</sequence>
<dbReference type="PANTHER" id="PTHR43514">
    <property type="entry name" value="ABC TRANSPORTER I FAMILY MEMBER 10"/>
    <property type="match status" value="1"/>
</dbReference>
<accession>A0A9D2LJR6</accession>
<evidence type="ECO:0000256" key="2">
    <source>
        <dbReference type="ARBA" id="ARBA00022840"/>
    </source>
</evidence>
<gene>
    <name evidence="4" type="ORF">H9787_09900</name>
</gene>
<evidence type="ECO:0000259" key="3">
    <source>
        <dbReference type="PROSITE" id="PS50893"/>
    </source>
</evidence>
<dbReference type="SUPFAM" id="SSF52540">
    <property type="entry name" value="P-loop containing nucleoside triphosphate hydrolases"/>
    <property type="match status" value="1"/>
</dbReference>
<dbReference type="Gene3D" id="3.40.50.300">
    <property type="entry name" value="P-loop containing nucleotide triphosphate hydrolases"/>
    <property type="match status" value="1"/>
</dbReference>
<dbReference type="GO" id="GO:0016887">
    <property type="term" value="F:ATP hydrolysis activity"/>
    <property type="evidence" value="ECO:0007669"/>
    <property type="project" value="InterPro"/>
</dbReference>
<dbReference type="AlphaFoldDB" id="A0A9D2LJR6"/>
<keyword evidence="2 4" id="KW-0067">ATP-binding</keyword>
<reference evidence="4" key="2">
    <citation type="submission" date="2021-04" db="EMBL/GenBank/DDBJ databases">
        <authorList>
            <person name="Gilroy R."/>
        </authorList>
    </citation>
    <scope>NUCLEOTIDE SEQUENCE</scope>
    <source>
        <strain evidence="4">ChiBcec18-1249</strain>
    </source>
</reference>
<dbReference type="InterPro" id="IPR027417">
    <property type="entry name" value="P-loop_NTPase"/>
</dbReference>
<evidence type="ECO:0000313" key="5">
    <source>
        <dbReference type="Proteomes" id="UP000823824"/>
    </source>
</evidence>
<organism evidence="4 5">
    <name type="scientific">Candidatus Oscillibacter excrementigallinarum</name>
    <dbReference type="NCBI Taxonomy" id="2838716"/>
    <lineage>
        <taxon>Bacteria</taxon>
        <taxon>Bacillati</taxon>
        <taxon>Bacillota</taxon>
        <taxon>Clostridia</taxon>
        <taxon>Eubacteriales</taxon>
        <taxon>Oscillospiraceae</taxon>
        <taxon>Oscillibacter</taxon>
    </lineage>
</organism>
<reference evidence="4" key="1">
    <citation type="journal article" date="2021" name="PeerJ">
        <title>Extensive microbial diversity within the chicken gut microbiome revealed by metagenomics and culture.</title>
        <authorList>
            <person name="Gilroy R."/>
            <person name="Ravi A."/>
            <person name="Getino M."/>
            <person name="Pursley I."/>
            <person name="Horton D.L."/>
            <person name="Alikhan N.F."/>
            <person name="Baker D."/>
            <person name="Gharbi K."/>
            <person name="Hall N."/>
            <person name="Watson M."/>
            <person name="Adriaenssens E.M."/>
            <person name="Foster-Nyarko E."/>
            <person name="Jarju S."/>
            <person name="Secka A."/>
            <person name="Antonio M."/>
            <person name="Oren A."/>
            <person name="Chaudhuri R.R."/>
            <person name="La Ragione R."/>
            <person name="Hildebrand F."/>
            <person name="Pallen M.J."/>
        </authorList>
    </citation>
    <scope>NUCLEOTIDE SEQUENCE</scope>
    <source>
        <strain evidence="4">ChiBcec18-1249</strain>
    </source>
</reference>
<keyword evidence="1" id="KW-0547">Nucleotide-binding</keyword>
<dbReference type="InterPro" id="IPR050334">
    <property type="entry name" value="Molybdenum_import_ModC"/>
</dbReference>
<name>A0A9D2LJR6_9FIRM</name>
<dbReference type="Pfam" id="PF00005">
    <property type="entry name" value="ABC_tran"/>
    <property type="match status" value="1"/>
</dbReference>
<dbReference type="PROSITE" id="PS50893">
    <property type="entry name" value="ABC_TRANSPORTER_2"/>
    <property type="match status" value="1"/>
</dbReference>